<dbReference type="GO" id="GO:0009249">
    <property type="term" value="P:protein lipoylation"/>
    <property type="evidence" value="ECO:0007669"/>
    <property type="project" value="TreeGrafter"/>
</dbReference>
<dbReference type="GO" id="GO:0005960">
    <property type="term" value="C:glycine cleavage complex"/>
    <property type="evidence" value="ECO:0007669"/>
    <property type="project" value="InterPro"/>
</dbReference>
<dbReference type="AlphaFoldDB" id="K0NLA7"/>
<evidence type="ECO:0000256" key="1">
    <source>
        <dbReference type="ARBA" id="ARBA00022823"/>
    </source>
</evidence>
<dbReference type="PANTHER" id="PTHR11715:SF3">
    <property type="entry name" value="GLYCINE CLEAVAGE SYSTEM H PROTEIN-RELATED"/>
    <property type="match status" value="1"/>
</dbReference>
<dbReference type="Gene3D" id="2.40.50.100">
    <property type="match status" value="1"/>
</dbReference>
<dbReference type="InterPro" id="IPR002930">
    <property type="entry name" value="GCV_H"/>
</dbReference>
<dbReference type="GO" id="GO:0005737">
    <property type="term" value="C:cytoplasm"/>
    <property type="evidence" value="ECO:0007669"/>
    <property type="project" value="TreeGrafter"/>
</dbReference>
<evidence type="ECO:0000313" key="3">
    <source>
        <dbReference type="Proteomes" id="UP000007347"/>
    </source>
</evidence>
<dbReference type="HOGENOM" id="CLU_914393_0_0_7"/>
<accession>K0NLA7</accession>
<dbReference type="InterPro" id="IPR011053">
    <property type="entry name" value="Single_hybrid_motif"/>
</dbReference>
<keyword evidence="1" id="KW-0450">Lipoyl</keyword>
<dbReference type="InterPro" id="IPR033753">
    <property type="entry name" value="GCV_H/Fam206"/>
</dbReference>
<dbReference type="KEGG" id="dto:TOL2_C13190"/>
<dbReference type="GO" id="GO:0019464">
    <property type="term" value="P:glycine decarboxylation via glycine cleavage system"/>
    <property type="evidence" value="ECO:0007669"/>
    <property type="project" value="InterPro"/>
</dbReference>
<organism evidence="2 3">
    <name type="scientific">Desulfobacula toluolica (strain DSM 7467 / Tol2)</name>
    <dbReference type="NCBI Taxonomy" id="651182"/>
    <lineage>
        <taxon>Bacteria</taxon>
        <taxon>Pseudomonadati</taxon>
        <taxon>Thermodesulfobacteriota</taxon>
        <taxon>Desulfobacteria</taxon>
        <taxon>Desulfobacterales</taxon>
        <taxon>Desulfobacteraceae</taxon>
        <taxon>Desulfobacula</taxon>
    </lineage>
</organism>
<dbReference type="Proteomes" id="UP000007347">
    <property type="component" value="Chromosome"/>
</dbReference>
<evidence type="ECO:0000313" key="2">
    <source>
        <dbReference type="EMBL" id="CCK79482.1"/>
    </source>
</evidence>
<dbReference type="PANTHER" id="PTHR11715">
    <property type="entry name" value="GLYCINE CLEAVAGE SYSTEM H PROTEIN"/>
    <property type="match status" value="1"/>
</dbReference>
<dbReference type="CDD" id="cd06848">
    <property type="entry name" value="GCS_H"/>
    <property type="match status" value="1"/>
</dbReference>
<dbReference type="STRING" id="651182.TOL2_C13190"/>
<sequence length="311" mass="35608">MKIALKQASLPDCLWMQAGVVPKKHCYKNFCCITCQFDRAMTRVCRKNKIRQNKTSPQKIKTIKSKRENFIFWKDRLRQMPLAGRPCVHHMKGHIEFKTCPKSYHCTDCEFDQYFHDQFTVHTVLKPVAFDDINGICLPTGYYLHPGHTWIKLEGQGMVRAGIDDFACRLLGKFDTFADLLMGKQLKQGLPAVTLSRQKHKVDFLSPVNGVITQVNAKVKKKPGLINQSPYTDGWLFMLYCPDLKRDLKQLMFMESSKGFMGQEVKRLTAFIEEETQAKAADGGSFVSDLFGNLPGVSWEDLLKRFIPQGT</sequence>
<dbReference type="Pfam" id="PF01597">
    <property type="entry name" value="GCV_H"/>
    <property type="match status" value="1"/>
</dbReference>
<dbReference type="EMBL" id="FO203503">
    <property type="protein sequence ID" value="CCK79482.1"/>
    <property type="molecule type" value="Genomic_DNA"/>
</dbReference>
<dbReference type="SUPFAM" id="SSF51230">
    <property type="entry name" value="Single hybrid motif"/>
    <property type="match status" value="1"/>
</dbReference>
<keyword evidence="3" id="KW-1185">Reference proteome</keyword>
<proteinExistence type="predicted"/>
<dbReference type="RefSeq" id="WP_014956829.1">
    <property type="nucleotide sequence ID" value="NC_018645.1"/>
</dbReference>
<name>K0NLA7_DESTT</name>
<dbReference type="OrthoDB" id="5522904at2"/>
<protein>
    <submittedName>
        <fullName evidence="2">Glycine cleavage H-protein</fullName>
    </submittedName>
</protein>
<reference evidence="2 3" key="1">
    <citation type="journal article" date="2013" name="Environ. Microbiol.">
        <title>Complete genome, catabolic sub-proteomes and key-metabolites of Desulfobacula toluolica Tol2, a marine, aromatic compound-degrading, sulfate-reducing bacterium.</title>
        <authorList>
            <person name="Wohlbrand L."/>
            <person name="Jacob J.H."/>
            <person name="Kube M."/>
            <person name="Mussmann M."/>
            <person name="Jarling R."/>
            <person name="Beck A."/>
            <person name="Amann R."/>
            <person name="Wilkes H."/>
            <person name="Reinhardt R."/>
            <person name="Rabus R."/>
        </authorList>
    </citation>
    <scope>NUCLEOTIDE SEQUENCE [LARGE SCALE GENOMIC DNA]</scope>
    <source>
        <strain evidence="3">DSM 7467 / Tol2</strain>
    </source>
</reference>
<gene>
    <name evidence="2" type="ordered locus">TOL2_C13190</name>
</gene>